<evidence type="ECO:0000313" key="18">
    <source>
        <dbReference type="EMBL" id="KAF3797740.1"/>
    </source>
</evidence>
<comment type="cofactor">
    <cofactor evidence="1">
        <name>Zn(2+)</name>
        <dbReference type="ChEBI" id="CHEBI:29105"/>
    </cofactor>
</comment>
<dbReference type="FunFam" id="3.40.630.10:FF:000165">
    <property type="entry name" value="Glucan 1,4-alpha-glucosidase, putative"/>
    <property type="match status" value="1"/>
</dbReference>
<dbReference type="GO" id="GO:0004181">
    <property type="term" value="F:metallocarboxypeptidase activity"/>
    <property type="evidence" value="ECO:0007669"/>
    <property type="project" value="InterPro"/>
</dbReference>
<evidence type="ECO:0000256" key="8">
    <source>
        <dbReference type="ARBA" id="ARBA00022729"/>
    </source>
</evidence>
<dbReference type="PANTHER" id="PTHR11705:SF143">
    <property type="entry name" value="SLL0236 PROTEIN"/>
    <property type="match status" value="1"/>
</dbReference>
<feature type="region of interest" description="Disordered" evidence="16">
    <location>
        <begin position="1"/>
        <end position="21"/>
    </location>
</feature>
<evidence type="ECO:0000256" key="4">
    <source>
        <dbReference type="ARBA" id="ARBA00005988"/>
    </source>
</evidence>
<comment type="function">
    <text evidence="2">Extracellular metalloprotease that contributes to pathogenicity.</text>
</comment>
<sequence>MDVDKPGPYVRSTEASVPPSLQSSRYSSMVMHPLALFALIGGLVSASSPVSYNGYQVLRVTTGANSAAVLKKLSSIEYDEWNTVVNEHIDIAIAPNQIGRFQTLALEYHTMHENLGVSIASESATRSTWKRQIDDLEWYDSYHPYDDHKAYFEALHEAFPNNSEIVSSGTSFEGRDIFGIHFWGSDGPGKPAVLWHGTVHAREWIVAPVVEYLTLQLIQGYGVDNTTTAFVDNYDFWVFPFVNPDGFVYTQTTERLWRKNRQPSPTSTNSTCYGRDINRNWPYKWDANPLGASTDPCSQTYKGIQAGDTPEMEGLHKLVDTLRDTSGLKLYIDWHSYSQYFLTPVGYNCTYYIDTLGQHIKLAQLASDAIREVEGVTFTYGPSCATLYPTTGASFDYAHAVGKAQWSYLIELRDTGEFGFVLPPEQIRGGVMEQWEGMKVILSVLDEVFFDGDGPAAF</sequence>
<evidence type="ECO:0000256" key="3">
    <source>
        <dbReference type="ARBA" id="ARBA00004613"/>
    </source>
</evidence>
<comment type="subcellular location">
    <subcellularLocation>
        <location evidence="3">Secreted</location>
    </subcellularLocation>
</comment>
<evidence type="ECO:0000256" key="10">
    <source>
        <dbReference type="ARBA" id="ARBA00022833"/>
    </source>
</evidence>
<dbReference type="PROSITE" id="PS52035">
    <property type="entry name" value="PEPTIDASE_M14"/>
    <property type="match status" value="1"/>
</dbReference>
<evidence type="ECO:0000313" key="19">
    <source>
        <dbReference type="Proteomes" id="UP000613401"/>
    </source>
</evidence>
<keyword evidence="18" id="KW-0121">Carboxypeptidase</keyword>
<reference evidence="18" key="1">
    <citation type="journal article" date="2020" name="Phytopathology">
        <title>Genome sequence and comparative analysis of Colletotrichum gloeosporioides isolated from Liriodendron leaves.</title>
        <authorList>
            <person name="Fu F.F."/>
            <person name="Hao Z."/>
            <person name="Wang P."/>
            <person name="Lu Y."/>
            <person name="Xue L.J."/>
            <person name="Wei G."/>
            <person name="Tian Y."/>
            <person name="Baishi H."/>
            <person name="Xu H."/>
            <person name="Shi J."/>
            <person name="Cheng T."/>
            <person name="Wang G."/>
            <person name="Yi Y."/>
            <person name="Chen J."/>
        </authorList>
    </citation>
    <scope>NUCLEOTIDE SEQUENCE</scope>
    <source>
        <strain evidence="18">Lc1</strain>
    </source>
</reference>
<keyword evidence="5" id="KW-0964">Secreted</keyword>
<feature type="domain" description="Peptidase M14" evidence="17">
    <location>
        <begin position="141"/>
        <end position="445"/>
    </location>
</feature>
<dbReference type="GO" id="GO:0006508">
    <property type="term" value="P:proteolysis"/>
    <property type="evidence" value="ECO:0007669"/>
    <property type="project" value="UniProtKB-KW"/>
</dbReference>
<dbReference type="GO" id="GO:0005576">
    <property type="term" value="C:extracellular region"/>
    <property type="evidence" value="ECO:0007669"/>
    <property type="project" value="UniProtKB-SubCell"/>
</dbReference>
<keyword evidence="19" id="KW-1185">Reference proteome</keyword>
<dbReference type="PRINTS" id="PR00765">
    <property type="entry name" value="CRBOXYPTASEA"/>
</dbReference>
<proteinExistence type="inferred from homology"/>
<dbReference type="SUPFAM" id="SSF54897">
    <property type="entry name" value="Protease propeptides/inhibitors"/>
    <property type="match status" value="1"/>
</dbReference>
<dbReference type="RefSeq" id="XP_045256904.1">
    <property type="nucleotide sequence ID" value="XM_045414463.1"/>
</dbReference>
<evidence type="ECO:0000256" key="14">
    <source>
        <dbReference type="ARBA" id="ARBA00023157"/>
    </source>
</evidence>
<dbReference type="Proteomes" id="UP000613401">
    <property type="component" value="Unassembled WGS sequence"/>
</dbReference>
<keyword evidence="9" id="KW-0378">Hydrolase</keyword>
<evidence type="ECO:0000256" key="12">
    <source>
        <dbReference type="ARBA" id="ARBA00023049"/>
    </source>
</evidence>
<feature type="active site" description="Proton donor/acceptor" evidence="15">
    <location>
        <position position="411"/>
    </location>
</feature>
<evidence type="ECO:0000256" key="5">
    <source>
        <dbReference type="ARBA" id="ARBA00022525"/>
    </source>
</evidence>
<dbReference type="Pfam" id="PF00246">
    <property type="entry name" value="Peptidase_M14"/>
    <property type="match status" value="1"/>
</dbReference>
<dbReference type="Gene3D" id="3.40.630.10">
    <property type="entry name" value="Zn peptidases"/>
    <property type="match status" value="1"/>
</dbReference>
<dbReference type="EMBL" id="WVTB01000109">
    <property type="protein sequence ID" value="KAF3797740.1"/>
    <property type="molecule type" value="Genomic_DNA"/>
</dbReference>
<evidence type="ECO:0000256" key="1">
    <source>
        <dbReference type="ARBA" id="ARBA00001947"/>
    </source>
</evidence>
<evidence type="ECO:0000256" key="13">
    <source>
        <dbReference type="ARBA" id="ARBA00023145"/>
    </source>
</evidence>
<dbReference type="SUPFAM" id="SSF53187">
    <property type="entry name" value="Zn-dependent exopeptidases"/>
    <property type="match status" value="1"/>
</dbReference>
<reference evidence="18" key="2">
    <citation type="submission" date="2020-03" db="EMBL/GenBank/DDBJ databases">
        <authorList>
            <person name="Fu F.-F."/>
            <person name="Chen J."/>
        </authorList>
    </citation>
    <scope>NUCLEOTIDE SEQUENCE</scope>
    <source>
        <strain evidence="18">Lc1</strain>
    </source>
</reference>
<keyword evidence="6" id="KW-0645">Protease</keyword>
<dbReference type="PANTHER" id="PTHR11705">
    <property type="entry name" value="PROTEASE FAMILY M14 CARBOXYPEPTIDASE A,B"/>
    <property type="match status" value="1"/>
</dbReference>
<dbReference type="AlphaFoldDB" id="A0A8H4C5M7"/>
<comment type="caution">
    <text evidence="18">The sequence shown here is derived from an EMBL/GenBank/DDBJ whole genome shotgun (WGS) entry which is preliminary data.</text>
</comment>
<keyword evidence="12" id="KW-0482">Metalloprotease</keyword>
<dbReference type="InterPro" id="IPR036990">
    <property type="entry name" value="M14A-like_propep"/>
</dbReference>
<protein>
    <submittedName>
        <fullName evidence="18">Metallocarboxypeptidase A-like protein</fullName>
    </submittedName>
</protein>
<dbReference type="InterPro" id="IPR000834">
    <property type="entry name" value="Peptidase_M14"/>
</dbReference>
<keyword evidence="10" id="KW-0862">Zinc</keyword>
<dbReference type="CDD" id="cd03860">
    <property type="entry name" value="M14_CP_A-B_like"/>
    <property type="match status" value="1"/>
</dbReference>
<gene>
    <name evidence="18" type="ORF">GCG54_00014640</name>
</gene>
<keyword evidence="7" id="KW-0479">Metal-binding</keyword>
<evidence type="ECO:0000256" key="9">
    <source>
        <dbReference type="ARBA" id="ARBA00022801"/>
    </source>
</evidence>
<evidence type="ECO:0000259" key="17">
    <source>
        <dbReference type="PROSITE" id="PS52035"/>
    </source>
</evidence>
<keyword evidence="11" id="KW-0843">Virulence</keyword>
<evidence type="ECO:0000256" key="11">
    <source>
        <dbReference type="ARBA" id="ARBA00023026"/>
    </source>
</evidence>
<comment type="similarity">
    <text evidence="4 15">Belongs to the peptidase M14 family.</text>
</comment>
<evidence type="ECO:0000256" key="15">
    <source>
        <dbReference type="PROSITE-ProRule" id="PRU01379"/>
    </source>
</evidence>
<keyword evidence="14" id="KW-1015">Disulfide bond</keyword>
<dbReference type="Gene3D" id="3.30.70.340">
    <property type="entry name" value="Metallocarboxypeptidase-like"/>
    <property type="match status" value="1"/>
</dbReference>
<dbReference type="GO" id="GO:0008270">
    <property type="term" value="F:zinc ion binding"/>
    <property type="evidence" value="ECO:0007669"/>
    <property type="project" value="InterPro"/>
</dbReference>
<evidence type="ECO:0000256" key="2">
    <source>
        <dbReference type="ARBA" id="ARBA00003091"/>
    </source>
</evidence>
<name>A0A8H4C5M7_COLGL</name>
<dbReference type="GeneID" id="69021749"/>
<evidence type="ECO:0000256" key="7">
    <source>
        <dbReference type="ARBA" id="ARBA00022723"/>
    </source>
</evidence>
<evidence type="ECO:0000256" key="16">
    <source>
        <dbReference type="SAM" id="MobiDB-lite"/>
    </source>
</evidence>
<dbReference type="SMART" id="SM00631">
    <property type="entry name" value="Zn_pept"/>
    <property type="match status" value="1"/>
</dbReference>
<keyword evidence="13" id="KW-0865">Zymogen</keyword>
<keyword evidence="8" id="KW-0732">Signal</keyword>
<accession>A0A8H4C5M7</accession>
<evidence type="ECO:0000256" key="6">
    <source>
        <dbReference type="ARBA" id="ARBA00022670"/>
    </source>
</evidence>
<organism evidence="18 19">
    <name type="scientific">Colletotrichum gloeosporioides</name>
    <name type="common">Anthracnose fungus</name>
    <name type="synonym">Glomerella cingulata</name>
    <dbReference type="NCBI Taxonomy" id="474922"/>
    <lineage>
        <taxon>Eukaryota</taxon>
        <taxon>Fungi</taxon>
        <taxon>Dikarya</taxon>
        <taxon>Ascomycota</taxon>
        <taxon>Pezizomycotina</taxon>
        <taxon>Sordariomycetes</taxon>
        <taxon>Hypocreomycetidae</taxon>
        <taxon>Glomerellales</taxon>
        <taxon>Glomerellaceae</taxon>
        <taxon>Colletotrichum</taxon>
        <taxon>Colletotrichum gloeosporioides species complex</taxon>
    </lineage>
</organism>